<reference evidence="2 3" key="1">
    <citation type="submission" date="2019-01" db="EMBL/GenBank/DDBJ databases">
        <authorList>
            <person name="Zhang S."/>
        </authorList>
    </citation>
    <scope>NUCLEOTIDE SEQUENCE [LARGE SCALE GENOMIC DNA]</scope>
    <source>
        <strain evidence="2 3">1626</strain>
    </source>
</reference>
<feature type="domain" description="YdhG-like" evidence="1">
    <location>
        <begin position="25"/>
        <end position="129"/>
    </location>
</feature>
<keyword evidence="3" id="KW-1185">Reference proteome</keyword>
<proteinExistence type="predicted"/>
<dbReference type="EMBL" id="SPUH01000001">
    <property type="protein sequence ID" value="TKS54987.1"/>
    <property type="molecule type" value="Genomic_DNA"/>
</dbReference>
<accession>A0A4Z1RJU6</accession>
<protein>
    <submittedName>
        <fullName evidence="2">DUF1801 domain-containing protein</fullName>
    </submittedName>
</protein>
<dbReference type="Pfam" id="PF08818">
    <property type="entry name" value="DUF1801"/>
    <property type="match status" value="1"/>
</dbReference>
<evidence type="ECO:0000313" key="3">
    <source>
        <dbReference type="Proteomes" id="UP000298681"/>
    </source>
</evidence>
<dbReference type="InterPro" id="IPR014922">
    <property type="entry name" value="YdhG-like"/>
</dbReference>
<evidence type="ECO:0000259" key="1">
    <source>
        <dbReference type="Pfam" id="PF08818"/>
    </source>
</evidence>
<sequence>MSGNKTQSTHASVEEHIASRASAQQRADCQELLALLGAATRAPPRMWGPSIVGFGSYRYTYESGRSGEAPLAAFAIRGRELVLYLDCEGDPQQALLSRLGRHRMGKSCLYFKQLADLDTSVLGQLVDDSIAQVRRRHGPQDGA</sequence>
<organism evidence="2 3">
    <name type="scientific">Luteimonas yindakuii</name>
    <dbReference type="NCBI Taxonomy" id="2565782"/>
    <lineage>
        <taxon>Bacteria</taxon>
        <taxon>Pseudomonadati</taxon>
        <taxon>Pseudomonadota</taxon>
        <taxon>Gammaproteobacteria</taxon>
        <taxon>Lysobacterales</taxon>
        <taxon>Lysobacteraceae</taxon>
        <taxon>Luteimonas</taxon>
    </lineage>
</organism>
<dbReference type="Proteomes" id="UP000298681">
    <property type="component" value="Unassembled WGS sequence"/>
</dbReference>
<evidence type="ECO:0000313" key="2">
    <source>
        <dbReference type="EMBL" id="TKS54987.1"/>
    </source>
</evidence>
<dbReference type="RefSeq" id="WP_134674343.1">
    <property type="nucleotide sequence ID" value="NZ_SPUH01000001.1"/>
</dbReference>
<gene>
    <name evidence="2" type="ORF">E4582_09590</name>
</gene>
<name>A0A4Z1RJU6_9GAMM</name>
<comment type="caution">
    <text evidence="2">The sequence shown here is derived from an EMBL/GenBank/DDBJ whole genome shotgun (WGS) entry which is preliminary data.</text>
</comment>
<dbReference type="AlphaFoldDB" id="A0A4Z1RJU6"/>